<comment type="caution">
    <text evidence="4">The sequence shown here is derived from an EMBL/GenBank/DDBJ whole genome shotgun (WGS) entry which is preliminary data.</text>
</comment>
<accession>A0A839RUP4</accession>
<proteinExistence type="predicted"/>
<dbReference type="Gene3D" id="3.40.50.300">
    <property type="entry name" value="P-loop containing nucleotide triphosphate hydrolases"/>
    <property type="match status" value="1"/>
</dbReference>
<keyword evidence="2" id="KW-1133">Transmembrane helix</keyword>
<dbReference type="PANTHER" id="PTHR43681">
    <property type="entry name" value="TRANSMEMBRANE GTPASE FZO"/>
    <property type="match status" value="1"/>
</dbReference>
<keyword evidence="5" id="KW-1185">Reference proteome</keyword>
<evidence type="ECO:0000256" key="1">
    <source>
        <dbReference type="SAM" id="Coils"/>
    </source>
</evidence>
<evidence type="ECO:0000313" key="4">
    <source>
        <dbReference type="EMBL" id="MBB3039613.1"/>
    </source>
</evidence>
<gene>
    <name evidence="4" type="ORF">FHU29_004101</name>
</gene>
<dbReference type="SUPFAM" id="SSF52540">
    <property type="entry name" value="P-loop containing nucleoside triphosphate hydrolases"/>
    <property type="match status" value="1"/>
</dbReference>
<keyword evidence="1" id="KW-0175">Coiled coil</keyword>
<dbReference type="InterPro" id="IPR045063">
    <property type="entry name" value="Dynamin_N"/>
</dbReference>
<evidence type="ECO:0000259" key="3">
    <source>
        <dbReference type="Pfam" id="PF00350"/>
    </source>
</evidence>
<keyword evidence="2" id="KW-0472">Membrane</keyword>
<feature type="transmembrane region" description="Helical" evidence="2">
    <location>
        <begin position="470"/>
        <end position="499"/>
    </location>
</feature>
<dbReference type="PANTHER" id="PTHR43681:SF1">
    <property type="entry name" value="SARCALUMENIN"/>
    <property type="match status" value="1"/>
</dbReference>
<dbReference type="OrthoDB" id="3798616at2"/>
<dbReference type="Proteomes" id="UP000567922">
    <property type="component" value="Unassembled WGS sequence"/>
</dbReference>
<feature type="domain" description="Dynamin N-terminal" evidence="3">
    <location>
        <begin position="55"/>
        <end position="202"/>
    </location>
</feature>
<organism evidence="4 5">
    <name type="scientific">Hoyosella altamirensis</name>
    <dbReference type="NCBI Taxonomy" id="616997"/>
    <lineage>
        <taxon>Bacteria</taxon>
        <taxon>Bacillati</taxon>
        <taxon>Actinomycetota</taxon>
        <taxon>Actinomycetes</taxon>
        <taxon>Mycobacteriales</taxon>
        <taxon>Hoyosellaceae</taxon>
        <taxon>Hoyosella</taxon>
    </lineage>
</organism>
<dbReference type="InterPro" id="IPR027417">
    <property type="entry name" value="P-loop_NTPase"/>
</dbReference>
<keyword evidence="2" id="KW-0812">Transmembrane</keyword>
<dbReference type="EMBL" id="JACHWS010000004">
    <property type="protein sequence ID" value="MBB3039613.1"/>
    <property type="molecule type" value="Genomic_DNA"/>
</dbReference>
<evidence type="ECO:0000256" key="2">
    <source>
        <dbReference type="SAM" id="Phobius"/>
    </source>
</evidence>
<dbReference type="InterPro" id="IPR051943">
    <property type="entry name" value="TRAFAC_Dynamin-like_GTPase"/>
</dbReference>
<name>A0A839RUP4_9ACTN</name>
<evidence type="ECO:0000313" key="5">
    <source>
        <dbReference type="Proteomes" id="UP000567922"/>
    </source>
</evidence>
<reference evidence="4 5" key="1">
    <citation type="submission" date="2020-08" db="EMBL/GenBank/DDBJ databases">
        <title>Sequencing the genomes of 1000 actinobacteria strains.</title>
        <authorList>
            <person name="Klenk H.-P."/>
        </authorList>
    </citation>
    <scope>NUCLEOTIDE SEQUENCE [LARGE SCALE GENOMIC DNA]</scope>
    <source>
        <strain evidence="4 5">DSM 45258</strain>
    </source>
</reference>
<dbReference type="Pfam" id="PF00350">
    <property type="entry name" value="Dynamin_N"/>
    <property type="match status" value="1"/>
</dbReference>
<feature type="coiled-coil region" evidence="1">
    <location>
        <begin position="561"/>
        <end position="606"/>
    </location>
</feature>
<protein>
    <recommendedName>
        <fullName evidence="3">Dynamin N-terminal domain-containing protein</fullName>
    </recommendedName>
</protein>
<dbReference type="RefSeq" id="WP_064438372.1">
    <property type="nucleotide sequence ID" value="NZ_BDDI01000001.1"/>
</dbReference>
<dbReference type="AlphaFoldDB" id="A0A839RUP4"/>
<sequence>MTATVQQARPKVADQAHLLDLIDAAAKAVTRSSRDDLALRLSSIRERVSDSRLRVAVVGELKQGKSQLVNSLINAGACTVGDDEATAVPTQVHFAETASAALVLGSGGGSVSRVAVDLADIHRITPTTPLAKGQPVLRLEIGVPSGVLREGLMLIDTPGVGGHGNPHLASTLGLLQTSDAVFFVTDASRELTEPEADFLRQAAGVCPAAACIVTKTDLYPHWREVVSADRAHLAKAEIDLPVLPVSALLRGHALERRDEALNLESGFLELFRFLRDDVAQTVSATLRRLAGYEVSAAMEHLIMGARSELATLRDPARHAERLAELETARSRVEELHKRSALWQQTLNDGVGDLVADIEHDLRDRLRHVQRAAEETVDSTDPGPAWEELGEWLQDQAAKAVGDNFVWAHERSLWLAEQVGEHFALDHAVDLPDLEVNDVEGLLEPVADLAVIESGKLGITDKVMVGMRGSYGGILMVGLATTLVGMALINPLSLGAGVIFGRRAYREDMENRLQKRRADAKMAIRQYADDVAFQTGKESRDRLRHVQRQLRDHFTAIAGQTLRSLNESVRTAQDAINLSKRERESRIAELERALNDLCQRKESAQRLVAK</sequence>